<dbReference type="EMBL" id="JAUIRO010000001">
    <property type="protein sequence ID" value="KAK0732908.1"/>
    <property type="molecule type" value="Genomic_DNA"/>
</dbReference>
<feature type="non-terminal residue" evidence="6">
    <location>
        <position position="698"/>
    </location>
</feature>
<proteinExistence type="predicted"/>
<reference evidence="6" key="1">
    <citation type="submission" date="2023-06" db="EMBL/GenBank/DDBJ databases">
        <title>Genome-scale phylogeny and comparative genomics of the fungal order Sordariales.</title>
        <authorList>
            <consortium name="Lawrence Berkeley National Laboratory"/>
            <person name="Hensen N."/>
            <person name="Bonometti L."/>
            <person name="Westerberg I."/>
            <person name="Brannstrom I.O."/>
            <person name="Guillou S."/>
            <person name="Cros-Aarteil S."/>
            <person name="Calhoun S."/>
            <person name="Haridas S."/>
            <person name="Kuo A."/>
            <person name="Mondo S."/>
            <person name="Pangilinan J."/>
            <person name="Riley R."/>
            <person name="LaButti K."/>
            <person name="Andreopoulos B."/>
            <person name="Lipzen A."/>
            <person name="Chen C."/>
            <person name="Yanf M."/>
            <person name="Daum C."/>
            <person name="Ng V."/>
            <person name="Clum A."/>
            <person name="Steindorff A."/>
            <person name="Ohm R."/>
            <person name="Martin F."/>
            <person name="Silar P."/>
            <person name="Natvig D."/>
            <person name="Lalanne C."/>
            <person name="Gautier V."/>
            <person name="Ament-velasquez S.L."/>
            <person name="Kruys A."/>
            <person name="Hutchinson M.I."/>
            <person name="Powell A.J."/>
            <person name="Barry K."/>
            <person name="Miller A.N."/>
            <person name="Grigoriev I.V."/>
            <person name="Debuchy R."/>
            <person name="Gladieux P."/>
            <person name="Thoren M.H."/>
            <person name="Johannesson H."/>
        </authorList>
    </citation>
    <scope>NUCLEOTIDE SEQUENCE</scope>
    <source>
        <strain evidence="6">SMH2392-1A</strain>
    </source>
</reference>
<feature type="region of interest" description="Disordered" evidence="4">
    <location>
        <begin position="84"/>
        <end position="105"/>
    </location>
</feature>
<evidence type="ECO:0000313" key="7">
    <source>
        <dbReference type="Proteomes" id="UP001172101"/>
    </source>
</evidence>
<organism evidence="6 7">
    <name type="scientific">Lasiosphaeria miniovina</name>
    <dbReference type="NCBI Taxonomy" id="1954250"/>
    <lineage>
        <taxon>Eukaryota</taxon>
        <taxon>Fungi</taxon>
        <taxon>Dikarya</taxon>
        <taxon>Ascomycota</taxon>
        <taxon>Pezizomycotina</taxon>
        <taxon>Sordariomycetes</taxon>
        <taxon>Sordariomycetidae</taxon>
        <taxon>Sordariales</taxon>
        <taxon>Lasiosphaeriaceae</taxon>
        <taxon>Lasiosphaeria</taxon>
    </lineage>
</organism>
<evidence type="ECO:0000259" key="5">
    <source>
        <dbReference type="PROSITE" id="PS00463"/>
    </source>
</evidence>
<dbReference type="GeneID" id="85319361"/>
<accession>A0AA40BFC0</accession>
<protein>
    <recommendedName>
        <fullName evidence="5">Zn(2)-C6 fungal-type domain-containing protein</fullName>
    </recommendedName>
</protein>
<dbReference type="SMART" id="SM00066">
    <property type="entry name" value="GAL4"/>
    <property type="match status" value="1"/>
</dbReference>
<feature type="region of interest" description="Disordered" evidence="4">
    <location>
        <begin position="613"/>
        <end position="639"/>
    </location>
</feature>
<evidence type="ECO:0000313" key="6">
    <source>
        <dbReference type="EMBL" id="KAK0732908.1"/>
    </source>
</evidence>
<dbReference type="InterPro" id="IPR001138">
    <property type="entry name" value="Zn2Cys6_DnaBD"/>
</dbReference>
<feature type="region of interest" description="Disordered" evidence="4">
    <location>
        <begin position="124"/>
        <end position="145"/>
    </location>
</feature>
<dbReference type="CDD" id="cd12148">
    <property type="entry name" value="fungal_TF_MHR"/>
    <property type="match status" value="1"/>
</dbReference>
<sequence length="698" mass="77999">RRRKVRKGTHSCWECRRRKIRCQFGPGNDAVCLPCQGRGSSCRSQEFVDESRPQQQPDRRMAQRLGRLEDLMSKLVDRILPESISSSRSRDVSPASSDDTVDDGTSTRYQQALDVLEASVVTGAETPSLPTPESDHSAPRKGSVPRHEKACRALYALFLSEHDITLVAEASAAPYFLTSLFNPFRNLLEGRFEHINNMNNLPALTNHPTVLAKRLLQIAISIQQMPTNFDVRRLQTKRSLPDLTSDIISTVSQLVTSNDELVGTAEGLQCIILQGVWHANAGNLRKAWLSYRRAMSLGQLMGIDHGSSLALKFVDATVSPERRTTPQALWYRINFFDRSTSLLLGLPAGSRDDSFATEEAMRRDTDMERLEKLQTVIGGRLIERNADKSGQHFAMTLSIHRDLEEAARSMDPEWWAEPEIDPSQGNESNLGTMFHMMLQVHHFDLMILLHLPFMLQSSPEVPDDNQSKATCVRASREVLKRFVSFRGLYSSPWACRHIDYSALVAAMTLLLSYLRQHQAISEPFPTCAERADDRRLVEVVRERMLHVALVNHDKLSKESAEILSRMMPILDSIDESMIGFQAEGTVNALKFLNLNVPHLGTVNIQTNNPNLAGRSSFATLDPDPPQGNGSSAGPRFHDAGDTHQLQLSMESMSGIGDAAPSSDAFHISDANMLEFPLTAEADDWVLQGIDTTYWSLVN</sequence>
<dbReference type="GO" id="GO:0000981">
    <property type="term" value="F:DNA-binding transcription factor activity, RNA polymerase II-specific"/>
    <property type="evidence" value="ECO:0007669"/>
    <property type="project" value="InterPro"/>
</dbReference>
<evidence type="ECO:0000256" key="2">
    <source>
        <dbReference type="ARBA" id="ARBA00023163"/>
    </source>
</evidence>
<name>A0AA40BFC0_9PEZI</name>
<evidence type="ECO:0000256" key="1">
    <source>
        <dbReference type="ARBA" id="ARBA00023015"/>
    </source>
</evidence>
<keyword evidence="3" id="KW-0539">Nucleus</keyword>
<keyword evidence="2" id="KW-0804">Transcription</keyword>
<dbReference type="Gene3D" id="4.10.240.10">
    <property type="entry name" value="Zn(2)-C6 fungal-type DNA-binding domain"/>
    <property type="match status" value="1"/>
</dbReference>
<keyword evidence="7" id="KW-1185">Reference proteome</keyword>
<dbReference type="AlphaFoldDB" id="A0AA40BFC0"/>
<comment type="caution">
    <text evidence="6">The sequence shown here is derived from an EMBL/GenBank/DDBJ whole genome shotgun (WGS) entry which is preliminary data.</text>
</comment>
<dbReference type="InterPro" id="IPR036864">
    <property type="entry name" value="Zn2-C6_fun-type_DNA-bd_sf"/>
</dbReference>
<dbReference type="SUPFAM" id="SSF57701">
    <property type="entry name" value="Zn2/Cys6 DNA-binding domain"/>
    <property type="match status" value="1"/>
</dbReference>
<feature type="non-terminal residue" evidence="6">
    <location>
        <position position="1"/>
    </location>
</feature>
<evidence type="ECO:0000256" key="4">
    <source>
        <dbReference type="SAM" id="MobiDB-lite"/>
    </source>
</evidence>
<evidence type="ECO:0000256" key="3">
    <source>
        <dbReference type="ARBA" id="ARBA00023242"/>
    </source>
</evidence>
<dbReference type="RefSeq" id="XP_060301785.1">
    <property type="nucleotide sequence ID" value="XM_060436091.1"/>
</dbReference>
<dbReference type="PROSITE" id="PS00463">
    <property type="entry name" value="ZN2_CY6_FUNGAL_1"/>
    <property type="match status" value="1"/>
</dbReference>
<feature type="domain" description="Zn(2)-C6 fungal-type" evidence="5">
    <location>
        <begin position="11"/>
        <end position="42"/>
    </location>
</feature>
<dbReference type="PANTHER" id="PTHR47840:SF1">
    <property type="entry name" value="ZN(II)2CYS6 TRANSCRIPTION FACTOR (EUROFUNG)"/>
    <property type="match status" value="1"/>
</dbReference>
<dbReference type="CDD" id="cd00067">
    <property type="entry name" value="GAL4"/>
    <property type="match status" value="1"/>
</dbReference>
<dbReference type="GO" id="GO:0008270">
    <property type="term" value="F:zinc ion binding"/>
    <property type="evidence" value="ECO:0007669"/>
    <property type="project" value="InterPro"/>
</dbReference>
<keyword evidence="1" id="KW-0805">Transcription regulation</keyword>
<dbReference type="PANTHER" id="PTHR47840">
    <property type="entry name" value="ZN(II)2CYS6 TRANSCRIPTION FACTOR (EUROFUNG)-RELATED"/>
    <property type="match status" value="1"/>
</dbReference>
<dbReference type="Proteomes" id="UP001172101">
    <property type="component" value="Unassembled WGS sequence"/>
</dbReference>
<dbReference type="Pfam" id="PF00172">
    <property type="entry name" value="Zn_clus"/>
    <property type="match status" value="1"/>
</dbReference>
<gene>
    <name evidence="6" type="ORF">B0T26DRAFT_622077</name>
</gene>